<keyword evidence="9" id="KW-0862">Zinc</keyword>
<evidence type="ECO:0000256" key="6">
    <source>
        <dbReference type="ARBA" id="ARBA00022723"/>
    </source>
</evidence>
<evidence type="ECO:0000259" key="11">
    <source>
        <dbReference type="PROSITE" id="PS51081"/>
    </source>
</evidence>
<dbReference type="SUPFAM" id="SSF57850">
    <property type="entry name" value="RING/U-box"/>
    <property type="match status" value="1"/>
</dbReference>
<evidence type="ECO:0000313" key="12">
    <source>
        <dbReference type="EMBL" id="KDR07296.1"/>
    </source>
</evidence>
<protein>
    <recommendedName>
        <fullName evidence="4">RING-type E3 ubiquitin transferase</fullName>
        <ecNumber evidence="4">2.3.2.27</ecNumber>
    </recommendedName>
</protein>
<evidence type="ECO:0000256" key="1">
    <source>
        <dbReference type="ARBA" id="ARBA00000900"/>
    </source>
</evidence>
<dbReference type="Pfam" id="PF21362">
    <property type="entry name" value="Sina_RING"/>
    <property type="match status" value="1"/>
</dbReference>
<dbReference type="InterPro" id="IPR013010">
    <property type="entry name" value="Znf_SIAH"/>
</dbReference>
<dbReference type="InterPro" id="IPR004162">
    <property type="entry name" value="SINA-like_animal"/>
</dbReference>
<sequence>MENFNRDLNKDFLKELECAACMELMLPPIHSCEYGHNICSTCKPTRTVCPSCRGPFVNIRNLALERMARNVKQRCTSRAFGCSEMCYLNFMTDHKAACAYAPYTCPFANEKSCDWGDLYRNLKEHLLEKHSDYVTEQNDATDLVMETGIRGLQERKFVFAYDEIFYTYIYILQNNCCYFSVRYIGAPENASKYGYKICFSKSNSIENIVVSQVTSSIAEDIFAPGKGIMLPCDLLKRFIVSGKLPYTLEIFQV</sequence>
<dbReference type="eggNOG" id="KOG3002">
    <property type="taxonomic scope" value="Eukaryota"/>
</dbReference>
<dbReference type="GO" id="GO:0061630">
    <property type="term" value="F:ubiquitin protein ligase activity"/>
    <property type="evidence" value="ECO:0007669"/>
    <property type="project" value="UniProtKB-EC"/>
</dbReference>
<dbReference type="PANTHER" id="PTHR45877:SF2">
    <property type="entry name" value="E3 UBIQUITIN-PROTEIN LIGASE SINA-RELATED"/>
    <property type="match status" value="1"/>
</dbReference>
<keyword evidence="5" id="KW-0808">Transferase</keyword>
<gene>
    <name evidence="12" type="ORF">L798_03017</name>
</gene>
<dbReference type="EMBL" id="KK853480">
    <property type="protein sequence ID" value="KDR07296.1"/>
    <property type="molecule type" value="Genomic_DNA"/>
</dbReference>
<comment type="pathway">
    <text evidence="2">Protein modification; protein ubiquitination.</text>
</comment>
<dbReference type="GO" id="GO:0043161">
    <property type="term" value="P:proteasome-mediated ubiquitin-dependent protein catabolic process"/>
    <property type="evidence" value="ECO:0007669"/>
    <property type="project" value="TreeGrafter"/>
</dbReference>
<dbReference type="InParanoid" id="A0A067QQX7"/>
<keyword evidence="8" id="KW-0833">Ubl conjugation pathway</keyword>
<evidence type="ECO:0000256" key="5">
    <source>
        <dbReference type="ARBA" id="ARBA00022679"/>
    </source>
</evidence>
<dbReference type="EC" id="2.3.2.27" evidence="4"/>
<dbReference type="GO" id="GO:0016567">
    <property type="term" value="P:protein ubiquitination"/>
    <property type="evidence" value="ECO:0007669"/>
    <property type="project" value="UniProtKB-UniPathway"/>
</dbReference>
<name>A0A067QQX7_ZOONE</name>
<dbReference type="GO" id="GO:0008270">
    <property type="term" value="F:zinc ion binding"/>
    <property type="evidence" value="ECO:0007669"/>
    <property type="project" value="UniProtKB-KW"/>
</dbReference>
<dbReference type="InterPro" id="IPR008974">
    <property type="entry name" value="TRAF-like"/>
</dbReference>
<evidence type="ECO:0000256" key="2">
    <source>
        <dbReference type="ARBA" id="ARBA00004906"/>
    </source>
</evidence>
<evidence type="ECO:0000256" key="4">
    <source>
        <dbReference type="ARBA" id="ARBA00012483"/>
    </source>
</evidence>
<dbReference type="SUPFAM" id="SSF49599">
    <property type="entry name" value="TRAF domain-like"/>
    <property type="match status" value="1"/>
</dbReference>
<proteinExistence type="inferred from homology"/>
<dbReference type="STRING" id="136037.A0A067QQX7"/>
<dbReference type="Gene3D" id="3.30.40.10">
    <property type="entry name" value="Zinc/RING finger domain, C3HC4 (zinc finger)"/>
    <property type="match status" value="2"/>
</dbReference>
<dbReference type="UniPathway" id="UPA00143"/>
<evidence type="ECO:0000256" key="3">
    <source>
        <dbReference type="ARBA" id="ARBA00009119"/>
    </source>
</evidence>
<dbReference type="OMA" id="FANEKSC"/>
<dbReference type="PANTHER" id="PTHR45877">
    <property type="entry name" value="E3 UBIQUITIN-PROTEIN LIGASE SIAH2"/>
    <property type="match status" value="1"/>
</dbReference>
<organism evidence="12 13">
    <name type="scientific">Zootermopsis nevadensis</name>
    <name type="common">Dampwood termite</name>
    <dbReference type="NCBI Taxonomy" id="136037"/>
    <lineage>
        <taxon>Eukaryota</taxon>
        <taxon>Metazoa</taxon>
        <taxon>Ecdysozoa</taxon>
        <taxon>Arthropoda</taxon>
        <taxon>Hexapoda</taxon>
        <taxon>Insecta</taxon>
        <taxon>Pterygota</taxon>
        <taxon>Neoptera</taxon>
        <taxon>Polyneoptera</taxon>
        <taxon>Dictyoptera</taxon>
        <taxon>Blattodea</taxon>
        <taxon>Blattoidea</taxon>
        <taxon>Termitoidae</taxon>
        <taxon>Termopsidae</taxon>
        <taxon>Zootermopsis</taxon>
    </lineage>
</organism>
<dbReference type="OrthoDB" id="4788989at2759"/>
<accession>A0A067QQX7</accession>
<reference evidence="12 13" key="1">
    <citation type="journal article" date="2014" name="Nat. Commun.">
        <title>Molecular traces of alternative social organization in a termite genome.</title>
        <authorList>
            <person name="Terrapon N."/>
            <person name="Li C."/>
            <person name="Robertson H.M."/>
            <person name="Ji L."/>
            <person name="Meng X."/>
            <person name="Booth W."/>
            <person name="Chen Z."/>
            <person name="Childers C.P."/>
            <person name="Glastad K.M."/>
            <person name="Gokhale K."/>
            <person name="Gowin J."/>
            <person name="Gronenberg W."/>
            <person name="Hermansen R.A."/>
            <person name="Hu H."/>
            <person name="Hunt B.G."/>
            <person name="Huylmans A.K."/>
            <person name="Khalil S.M."/>
            <person name="Mitchell R.D."/>
            <person name="Munoz-Torres M.C."/>
            <person name="Mustard J.A."/>
            <person name="Pan H."/>
            <person name="Reese J.T."/>
            <person name="Scharf M.E."/>
            <person name="Sun F."/>
            <person name="Vogel H."/>
            <person name="Xiao J."/>
            <person name="Yang W."/>
            <person name="Yang Z."/>
            <person name="Yang Z."/>
            <person name="Zhou J."/>
            <person name="Zhu J."/>
            <person name="Brent C.S."/>
            <person name="Elsik C.G."/>
            <person name="Goodisman M.A."/>
            <person name="Liberles D.A."/>
            <person name="Roe R.M."/>
            <person name="Vargo E.L."/>
            <person name="Vilcinskas A."/>
            <person name="Wang J."/>
            <person name="Bornberg-Bauer E."/>
            <person name="Korb J."/>
            <person name="Zhang G."/>
            <person name="Liebig J."/>
        </authorList>
    </citation>
    <scope>NUCLEOTIDE SEQUENCE [LARGE SCALE GENOMIC DNA]</scope>
    <source>
        <tissue evidence="12">Whole organism</tissue>
    </source>
</reference>
<evidence type="ECO:0000256" key="8">
    <source>
        <dbReference type="ARBA" id="ARBA00022786"/>
    </source>
</evidence>
<keyword evidence="6" id="KW-0479">Metal-binding</keyword>
<dbReference type="InterPro" id="IPR049548">
    <property type="entry name" value="Sina-like_RING"/>
</dbReference>
<comment type="similarity">
    <text evidence="3">Belongs to the SINA (Seven in absentia) family.</text>
</comment>
<dbReference type="AlphaFoldDB" id="A0A067QQX7"/>
<dbReference type="GO" id="GO:0031624">
    <property type="term" value="F:ubiquitin conjugating enzyme binding"/>
    <property type="evidence" value="ECO:0007669"/>
    <property type="project" value="TreeGrafter"/>
</dbReference>
<evidence type="ECO:0000256" key="10">
    <source>
        <dbReference type="PROSITE-ProRule" id="PRU00455"/>
    </source>
</evidence>
<feature type="domain" description="SIAH-type" evidence="11">
    <location>
        <begin position="70"/>
        <end position="131"/>
    </location>
</feature>
<dbReference type="PROSITE" id="PS51081">
    <property type="entry name" value="ZF_SIAH"/>
    <property type="match status" value="1"/>
</dbReference>
<dbReference type="Proteomes" id="UP000027135">
    <property type="component" value="Unassembled WGS sequence"/>
</dbReference>
<dbReference type="GO" id="GO:0005737">
    <property type="term" value="C:cytoplasm"/>
    <property type="evidence" value="ECO:0007669"/>
    <property type="project" value="TreeGrafter"/>
</dbReference>
<dbReference type="InterPro" id="IPR013083">
    <property type="entry name" value="Znf_RING/FYVE/PHD"/>
</dbReference>
<evidence type="ECO:0000256" key="7">
    <source>
        <dbReference type="ARBA" id="ARBA00022771"/>
    </source>
</evidence>
<keyword evidence="13" id="KW-1185">Reference proteome</keyword>
<dbReference type="Pfam" id="PF21361">
    <property type="entry name" value="Sina_ZnF"/>
    <property type="match status" value="1"/>
</dbReference>
<evidence type="ECO:0000256" key="9">
    <source>
        <dbReference type="ARBA" id="ARBA00022833"/>
    </source>
</evidence>
<keyword evidence="7 10" id="KW-0863">Zinc-finger</keyword>
<comment type="catalytic activity">
    <reaction evidence="1">
        <text>S-ubiquitinyl-[E2 ubiquitin-conjugating enzyme]-L-cysteine + [acceptor protein]-L-lysine = [E2 ubiquitin-conjugating enzyme]-L-cysteine + N(6)-ubiquitinyl-[acceptor protein]-L-lysine.</text>
        <dbReference type="EC" id="2.3.2.27"/>
    </reaction>
</comment>
<dbReference type="Gene3D" id="2.60.210.10">
    <property type="entry name" value="Apoptosis, Tumor Necrosis Factor Receptor Associated Protein 2, Chain A"/>
    <property type="match status" value="1"/>
</dbReference>
<evidence type="ECO:0000313" key="13">
    <source>
        <dbReference type="Proteomes" id="UP000027135"/>
    </source>
</evidence>